<dbReference type="Gene3D" id="2.30.110.10">
    <property type="entry name" value="Electron Transport, Fmn-binding Protein, Chain A"/>
    <property type="match status" value="1"/>
</dbReference>
<dbReference type="SUPFAM" id="SSF50475">
    <property type="entry name" value="FMN-binding split barrel"/>
    <property type="match status" value="1"/>
</dbReference>
<comment type="caution">
    <text evidence="1">The sequence shown here is derived from an EMBL/GenBank/DDBJ whole genome shotgun (WGS) entry which is preliminary data.</text>
</comment>
<gene>
    <name evidence="1" type="ORF">BJ965_007095</name>
</gene>
<evidence type="ECO:0000313" key="1">
    <source>
        <dbReference type="EMBL" id="MBB4717213.1"/>
    </source>
</evidence>
<dbReference type="InterPro" id="IPR012349">
    <property type="entry name" value="Split_barrel_FMN-bd"/>
</dbReference>
<keyword evidence="2" id="KW-1185">Reference proteome</keyword>
<sequence>MVDDAPSRGWSVLVVGVARAVTDPDAIATFEEQAHTKPRAGGRRTLWVSIGVDRLTGRRITADDS</sequence>
<dbReference type="RefSeq" id="WP_313667538.1">
    <property type="nucleotide sequence ID" value="NZ_JACHMS010000001.1"/>
</dbReference>
<protein>
    <recommendedName>
        <fullName evidence="3">Pyridoxamine 5'-phosphate oxidase putative domain-containing protein</fullName>
    </recommendedName>
</protein>
<accession>A0A7W7GLG8</accession>
<organism evidence="1 2">
    <name type="scientific">Streptomyces luteogriseus</name>
    <dbReference type="NCBI Taxonomy" id="68233"/>
    <lineage>
        <taxon>Bacteria</taxon>
        <taxon>Bacillati</taxon>
        <taxon>Actinomycetota</taxon>
        <taxon>Actinomycetes</taxon>
        <taxon>Kitasatosporales</taxon>
        <taxon>Streptomycetaceae</taxon>
        <taxon>Streptomyces</taxon>
    </lineage>
</organism>
<evidence type="ECO:0008006" key="3">
    <source>
        <dbReference type="Google" id="ProtNLM"/>
    </source>
</evidence>
<dbReference type="AlphaFoldDB" id="A0A7W7GLG8"/>
<proteinExistence type="predicted"/>
<dbReference type="Proteomes" id="UP000565089">
    <property type="component" value="Unassembled WGS sequence"/>
</dbReference>
<name>A0A7W7GLG8_9ACTN</name>
<evidence type="ECO:0000313" key="2">
    <source>
        <dbReference type="Proteomes" id="UP000565089"/>
    </source>
</evidence>
<dbReference type="GeneID" id="95799842"/>
<reference evidence="1 2" key="1">
    <citation type="submission" date="2020-08" db="EMBL/GenBank/DDBJ databases">
        <title>Sequencing the genomes of 1000 actinobacteria strains.</title>
        <authorList>
            <person name="Klenk H.-P."/>
        </authorList>
    </citation>
    <scope>NUCLEOTIDE SEQUENCE [LARGE SCALE GENOMIC DNA]</scope>
    <source>
        <strain evidence="1 2">DSM 40483</strain>
    </source>
</reference>
<dbReference type="EMBL" id="JACHMS010000001">
    <property type="protein sequence ID" value="MBB4717213.1"/>
    <property type="molecule type" value="Genomic_DNA"/>
</dbReference>